<dbReference type="Proteomes" id="UP000326939">
    <property type="component" value="Chromosome 7"/>
</dbReference>
<feature type="compositionally biased region" description="Polar residues" evidence="1">
    <location>
        <begin position="61"/>
        <end position="72"/>
    </location>
</feature>
<proteinExistence type="predicted"/>
<dbReference type="PANTHER" id="PTHR34741">
    <property type="entry name" value="IMAP FAMILY MEMBER 1, PUTATIVE-RELATED"/>
    <property type="match status" value="1"/>
</dbReference>
<evidence type="ECO:0000256" key="1">
    <source>
        <dbReference type="SAM" id="MobiDB-lite"/>
    </source>
</evidence>
<dbReference type="EMBL" id="VDCV01000007">
    <property type="protein sequence ID" value="KAB5548577.1"/>
    <property type="molecule type" value="Genomic_DNA"/>
</dbReference>
<keyword evidence="2" id="KW-0472">Membrane</keyword>
<protein>
    <submittedName>
        <fullName evidence="3">Uncharacterized protein</fullName>
    </submittedName>
</protein>
<dbReference type="AlphaFoldDB" id="A0A5N5M0I7"/>
<keyword evidence="2" id="KW-0812">Transmembrane</keyword>
<feature type="transmembrane region" description="Helical" evidence="2">
    <location>
        <begin position="163"/>
        <end position="185"/>
    </location>
</feature>
<gene>
    <name evidence="3" type="ORF">DKX38_011983</name>
</gene>
<feature type="transmembrane region" description="Helical" evidence="2">
    <location>
        <begin position="140"/>
        <end position="157"/>
    </location>
</feature>
<feature type="region of interest" description="Disordered" evidence="1">
    <location>
        <begin position="1"/>
        <end position="72"/>
    </location>
</feature>
<evidence type="ECO:0000313" key="4">
    <source>
        <dbReference type="Proteomes" id="UP000326939"/>
    </source>
</evidence>
<accession>A0A5N5M0I7</accession>
<keyword evidence="2" id="KW-1133">Transmembrane helix</keyword>
<keyword evidence="4" id="KW-1185">Reference proteome</keyword>
<reference evidence="4" key="1">
    <citation type="journal article" date="2019" name="Gigascience">
        <title>De novo genome assembly of the endangered Acer yangbiense, a plant species with extremely small populations endemic to Yunnan Province, China.</title>
        <authorList>
            <person name="Yang J."/>
            <person name="Wariss H.M."/>
            <person name="Tao L."/>
            <person name="Zhang R."/>
            <person name="Yun Q."/>
            <person name="Hollingsworth P."/>
            <person name="Dao Z."/>
            <person name="Luo G."/>
            <person name="Guo H."/>
            <person name="Ma Y."/>
            <person name="Sun W."/>
        </authorList>
    </citation>
    <scope>NUCLEOTIDE SEQUENCE [LARGE SCALE GENOMIC DNA]</scope>
    <source>
        <strain evidence="4">cv. br00</strain>
    </source>
</reference>
<feature type="compositionally biased region" description="Low complexity" evidence="1">
    <location>
        <begin position="43"/>
        <end position="60"/>
    </location>
</feature>
<name>A0A5N5M0I7_9ROSI</name>
<evidence type="ECO:0000256" key="2">
    <source>
        <dbReference type="SAM" id="Phobius"/>
    </source>
</evidence>
<organism evidence="3 4">
    <name type="scientific">Salix brachista</name>
    <dbReference type="NCBI Taxonomy" id="2182728"/>
    <lineage>
        <taxon>Eukaryota</taxon>
        <taxon>Viridiplantae</taxon>
        <taxon>Streptophyta</taxon>
        <taxon>Embryophyta</taxon>
        <taxon>Tracheophyta</taxon>
        <taxon>Spermatophyta</taxon>
        <taxon>Magnoliopsida</taxon>
        <taxon>eudicotyledons</taxon>
        <taxon>Gunneridae</taxon>
        <taxon>Pentapetalae</taxon>
        <taxon>rosids</taxon>
        <taxon>fabids</taxon>
        <taxon>Malpighiales</taxon>
        <taxon>Salicaceae</taxon>
        <taxon>Saliceae</taxon>
        <taxon>Salix</taxon>
    </lineage>
</organism>
<evidence type="ECO:0000313" key="3">
    <source>
        <dbReference type="EMBL" id="KAB5548577.1"/>
    </source>
</evidence>
<dbReference type="PANTHER" id="PTHR34741:SF1">
    <property type="entry name" value="PGG DOMAIN-CONTAINING PROTEIN"/>
    <property type="match status" value="1"/>
</dbReference>
<feature type="transmembrane region" description="Helical" evidence="2">
    <location>
        <begin position="110"/>
        <end position="131"/>
    </location>
</feature>
<comment type="caution">
    <text evidence="3">The sequence shown here is derived from an EMBL/GenBank/DDBJ whole genome shotgun (WGS) entry which is preliminary data.</text>
</comment>
<sequence>MPAASPHTDDLESPSPEPQPSPSNTTSEPQAPPSPSNTDDLESVASSQPQPSPSNTTSESKSPPSHTISESQRNNIEFLETTLLGFCFGVALQNSNPSKQGAESEINNSISLLSLGTAAMLSSLFTSYFIGAKKPDASRVLVKVAFFLAATTCFFAMATPCPLGIKCAIWALYIFSLIAIAACNFPNV</sequence>